<keyword evidence="1" id="KW-0472">Membrane</keyword>
<feature type="transmembrane region" description="Helical" evidence="1">
    <location>
        <begin position="109"/>
        <end position="129"/>
    </location>
</feature>
<feature type="transmembrane region" description="Helical" evidence="1">
    <location>
        <begin position="174"/>
        <end position="194"/>
    </location>
</feature>
<dbReference type="Pfam" id="PF02517">
    <property type="entry name" value="Rce1-like"/>
    <property type="match status" value="1"/>
</dbReference>
<reference evidence="3 4" key="1">
    <citation type="journal article" date="2019" name="Int. J. Syst. Evol. Microbiol.">
        <title>The Global Catalogue of Microorganisms (GCM) 10K type strain sequencing project: providing services to taxonomists for standard genome sequencing and annotation.</title>
        <authorList>
            <consortium name="The Broad Institute Genomics Platform"/>
            <consortium name="The Broad Institute Genome Sequencing Center for Infectious Disease"/>
            <person name="Wu L."/>
            <person name="Ma J."/>
        </authorList>
    </citation>
    <scope>NUCLEOTIDE SEQUENCE [LARGE SCALE GENOMIC DNA]</scope>
    <source>
        <strain evidence="3 4">NBRC 111368</strain>
    </source>
</reference>
<organism evidence="3 4">
    <name type="scientific">Halobium palmae</name>
    <dbReference type="NCBI Taxonomy" id="1776492"/>
    <lineage>
        <taxon>Archaea</taxon>
        <taxon>Methanobacteriati</taxon>
        <taxon>Methanobacteriota</taxon>
        <taxon>Stenosarchaea group</taxon>
        <taxon>Halobacteria</taxon>
        <taxon>Halobacteriales</taxon>
        <taxon>Haloferacaceae</taxon>
        <taxon>Halobium</taxon>
    </lineage>
</organism>
<feature type="transmembrane region" description="Helical" evidence="1">
    <location>
        <begin position="200"/>
        <end position="220"/>
    </location>
</feature>
<name>A0ABD5RWZ8_9EURY</name>
<dbReference type="Proteomes" id="UP001596328">
    <property type="component" value="Unassembled WGS sequence"/>
</dbReference>
<sequence length="306" mass="33039">MNLDSKIAKEQELRTRVQTLENMRFGWPVFTVGRILLALALILIPMLFVQIVLSEVFTLLGIDLTSIWIGLFGGLIGTLAIIGGYAAYVRWIEVRSLSEFDRQHAGREFIGGALIGAAMFTVAVGVVWLAGGYQITGMNPWMIIVPAITGALFWATLEELVYRGALLRIAERRLGTWIALGISSLAFAGFHVVATPNATLWTGVSVFIAGLWLGGAYLYTRRLWFPIALHAAWNFTQGAVFGIAVSGDEAGQGLLIGITSGPTWLTGGAYGLEGSVVVVGIVLLAAILVLQQARKQGQFLTAFKRA</sequence>
<feature type="transmembrane region" description="Helical" evidence="1">
    <location>
        <begin position="141"/>
        <end position="162"/>
    </location>
</feature>
<dbReference type="GO" id="GO:0004175">
    <property type="term" value="F:endopeptidase activity"/>
    <property type="evidence" value="ECO:0007669"/>
    <property type="project" value="UniProtKB-ARBA"/>
</dbReference>
<dbReference type="GO" id="GO:0080120">
    <property type="term" value="P:CAAX-box protein maturation"/>
    <property type="evidence" value="ECO:0007669"/>
    <property type="project" value="UniProtKB-ARBA"/>
</dbReference>
<keyword evidence="4" id="KW-1185">Reference proteome</keyword>
<evidence type="ECO:0000259" key="2">
    <source>
        <dbReference type="Pfam" id="PF02517"/>
    </source>
</evidence>
<keyword evidence="1" id="KW-0812">Transmembrane</keyword>
<evidence type="ECO:0000256" key="1">
    <source>
        <dbReference type="SAM" id="Phobius"/>
    </source>
</evidence>
<comment type="caution">
    <text evidence="3">The sequence shown here is derived from an EMBL/GenBank/DDBJ whole genome shotgun (WGS) entry which is preliminary data.</text>
</comment>
<dbReference type="InterPro" id="IPR003675">
    <property type="entry name" value="Rce1/LyrA-like_dom"/>
</dbReference>
<evidence type="ECO:0000313" key="3">
    <source>
        <dbReference type="EMBL" id="MFC6723463.1"/>
    </source>
</evidence>
<dbReference type="PANTHER" id="PTHR39430:SF1">
    <property type="entry name" value="PROTEASE"/>
    <property type="match status" value="1"/>
</dbReference>
<feature type="transmembrane region" description="Helical" evidence="1">
    <location>
        <begin position="32"/>
        <end position="53"/>
    </location>
</feature>
<feature type="transmembrane region" description="Helical" evidence="1">
    <location>
        <begin position="227"/>
        <end position="247"/>
    </location>
</feature>
<feature type="domain" description="CAAX prenyl protease 2/Lysostaphin resistance protein A-like" evidence="2">
    <location>
        <begin position="141"/>
        <end position="235"/>
    </location>
</feature>
<protein>
    <submittedName>
        <fullName evidence="3">Type II CAAX prenyl endopeptidase Rce1 family protein</fullName>
    </submittedName>
</protein>
<dbReference type="PANTHER" id="PTHR39430">
    <property type="entry name" value="MEMBRANE-ASSOCIATED PROTEASE-RELATED"/>
    <property type="match status" value="1"/>
</dbReference>
<feature type="transmembrane region" description="Helical" evidence="1">
    <location>
        <begin position="65"/>
        <end position="88"/>
    </location>
</feature>
<keyword evidence="1" id="KW-1133">Transmembrane helix</keyword>
<dbReference type="EMBL" id="JBHSWU010000019">
    <property type="protein sequence ID" value="MFC6723463.1"/>
    <property type="molecule type" value="Genomic_DNA"/>
</dbReference>
<feature type="transmembrane region" description="Helical" evidence="1">
    <location>
        <begin position="267"/>
        <end position="290"/>
    </location>
</feature>
<gene>
    <name evidence="3" type="ORF">ACFQE1_03475</name>
</gene>
<proteinExistence type="predicted"/>
<dbReference type="AlphaFoldDB" id="A0ABD5RWZ8"/>
<evidence type="ECO:0000313" key="4">
    <source>
        <dbReference type="Proteomes" id="UP001596328"/>
    </source>
</evidence>
<accession>A0ABD5RWZ8</accession>